<feature type="chain" id="PRO_5035170137" description="DUF1134 domain-containing protein" evidence="1">
    <location>
        <begin position="33"/>
        <end position="154"/>
    </location>
</feature>
<sequence length="154" mass="16050">MRFRDADRMPARLRALLTGGIAALVLATSATAEDREVTARVEISQVQVAFLFSGNVGGGKLHFNGKTYDFSVGGLGIGGIGASKIEATGDVYGLKKVEDFPGAYVQGRYGVAAGSKSTGELFLENSAGVSLRLQAKREGLALSLGGDAVYITFD</sequence>
<reference evidence="2" key="1">
    <citation type="submission" date="2020-12" db="EMBL/GenBank/DDBJ databases">
        <title>Bacterial taxonomy.</title>
        <authorList>
            <person name="Pan X."/>
        </authorList>
    </citation>
    <scope>NUCLEOTIDE SEQUENCE</scope>
    <source>
        <strain evidence="2">M0105</strain>
    </source>
</reference>
<name>A0A8J7MB32_9RHOB</name>
<keyword evidence="3" id="KW-1185">Reference proteome</keyword>
<comment type="caution">
    <text evidence="2">The sequence shown here is derived from an EMBL/GenBank/DDBJ whole genome shotgun (WGS) entry which is preliminary data.</text>
</comment>
<protein>
    <recommendedName>
        <fullName evidence="4">DUF1134 domain-containing protein</fullName>
    </recommendedName>
</protein>
<proteinExistence type="predicted"/>
<accession>A0A8J7MB32</accession>
<evidence type="ECO:0000313" key="3">
    <source>
        <dbReference type="Proteomes" id="UP000655420"/>
    </source>
</evidence>
<dbReference type="EMBL" id="JAEHHL010000012">
    <property type="protein sequence ID" value="MBK0400957.1"/>
    <property type="molecule type" value="Genomic_DNA"/>
</dbReference>
<keyword evidence="1" id="KW-0732">Signal</keyword>
<gene>
    <name evidence="2" type="ORF">H0I76_17295</name>
</gene>
<dbReference type="Proteomes" id="UP000655420">
    <property type="component" value="Unassembled WGS sequence"/>
</dbReference>
<dbReference type="AlphaFoldDB" id="A0A8J7MB32"/>
<evidence type="ECO:0008006" key="4">
    <source>
        <dbReference type="Google" id="ProtNLM"/>
    </source>
</evidence>
<evidence type="ECO:0000313" key="2">
    <source>
        <dbReference type="EMBL" id="MBK0400957.1"/>
    </source>
</evidence>
<evidence type="ECO:0000256" key="1">
    <source>
        <dbReference type="SAM" id="SignalP"/>
    </source>
</evidence>
<feature type="signal peptide" evidence="1">
    <location>
        <begin position="1"/>
        <end position="32"/>
    </location>
</feature>
<organism evidence="2 3">
    <name type="scientific">Thermohalobaculum xanthum</name>
    <dbReference type="NCBI Taxonomy" id="2753746"/>
    <lineage>
        <taxon>Bacteria</taxon>
        <taxon>Pseudomonadati</taxon>
        <taxon>Pseudomonadota</taxon>
        <taxon>Alphaproteobacteria</taxon>
        <taxon>Rhodobacterales</taxon>
        <taxon>Paracoccaceae</taxon>
        <taxon>Thermohalobaculum</taxon>
    </lineage>
</organism>
<dbReference type="RefSeq" id="WP_200612833.1">
    <property type="nucleotide sequence ID" value="NZ_JAEHHL010000012.1"/>
</dbReference>